<organism evidence="2 3">
    <name type="scientific">Symbiodinium natans</name>
    <dbReference type="NCBI Taxonomy" id="878477"/>
    <lineage>
        <taxon>Eukaryota</taxon>
        <taxon>Sar</taxon>
        <taxon>Alveolata</taxon>
        <taxon>Dinophyceae</taxon>
        <taxon>Suessiales</taxon>
        <taxon>Symbiodiniaceae</taxon>
        <taxon>Symbiodinium</taxon>
    </lineage>
</organism>
<sequence>MFLRISCFTVILHISTPKEELIKRLLTSIGQTKAAESRFKNFFTYGNPQSAQDGVRSRGSSELHHQTPDSCAGAFENSGTGSTTRSPGNRGFGDDFERAWEAKAEATGTIPECLRGNGAMLGLAQAFPAPESRGPQGAAGAAVFVKCLFGLKTTAQWRCTGSLLSSTTLIRIPASCWSAVGLRAPLSPGVTCKVALFTCGRKKAAAEIKFREVAEAYDKVCEFLRQKK</sequence>
<gene>
    <name evidence="2" type="ORF">SNAT2548_LOCUS13331</name>
</gene>
<dbReference type="AlphaFoldDB" id="A0A812M3T9"/>
<comment type="caution">
    <text evidence="2">The sequence shown here is derived from an EMBL/GenBank/DDBJ whole genome shotgun (WGS) entry which is preliminary data.</text>
</comment>
<dbReference type="EMBL" id="CAJNDS010001391">
    <property type="protein sequence ID" value="CAE7257578.1"/>
    <property type="molecule type" value="Genomic_DNA"/>
</dbReference>
<proteinExistence type="predicted"/>
<feature type="compositionally biased region" description="Polar residues" evidence="1">
    <location>
        <begin position="77"/>
        <end position="87"/>
    </location>
</feature>
<feature type="region of interest" description="Disordered" evidence="1">
    <location>
        <begin position="50"/>
        <end position="94"/>
    </location>
</feature>
<reference evidence="2" key="1">
    <citation type="submission" date="2021-02" db="EMBL/GenBank/DDBJ databases">
        <authorList>
            <person name="Dougan E. K."/>
            <person name="Rhodes N."/>
            <person name="Thang M."/>
            <person name="Chan C."/>
        </authorList>
    </citation>
    <scope>NUCLEOTIDE SEQUENCE</scope>
</reference>
<evidence type="ECO:0000256" key="1">
    <source>
        <dbReference type="SAM" id="MobiDB-lite"/>
    </source>
</evidence>
<evidence type="ECO:0000313" key="3">
    <source>
        <dbReference type="Proteomes" id="UP000604046"/>
    </source>
</evidence>
<keyword evidence="3" id="KW-1185">Reference proteome</keyword>
<name>A0A812M3T9_9DINO</name>
<protein>
    <submittedName>
        <fullName evidence="2">Uncharacterized protein</fullName>
    </submittedName>
</protein>
<dbReference type="OrthoDB" id="435784at2759"/>
<evidence type="ECO:0000313" key="2">
    <source>
        <dbReference type="EMBL" id="CAE7257578.1"/>
    </source>
</evidence>
<dbReference type="Proteomes" id="UP000604046">
    <property type="component" value="Unassembled WGS sequence"/>
</dbReference>
<feature type="compositionally biased region" description="Basic and acidic residues" evidence="1">
    <location>
        <begin position="55"/>
        <end position="67"/>
    </location>
</feature>
<accession>A0A812M3T9</accession>